<dbReference type="Gene3D" id="3.30.420.60">
    <property type="entry name" value="eRF1 domain 2"/>
    <property type="match status" value="1"/>
</dbReference>
<sequence>MRLDRWQDLDLTDRQVATVALDVSRQGPEGNHEIELRWRAARTELLESGAPKALVDLLEPVAVRRDRRAGEHGRFLIGSVGSEGDARVDLDVSLPEAPDRERVVWADVPDLLPLLRCGQRYPTYVTVEADRAGADITAYSSFDETPARTTVDGDHDVLHKVPGGASSQQRLQRRAVDSWERNADEVAAELDDLVRRVRPTAVLVAGDDRALGALRGSVSDLVRGRSRLLSSGGRAAGTSEEAFAEDVRRHLDAVIDADIEAWMDRFREQDGRQERAVQGRSAVLDSLGRGQVDTLLLVDPPVNARTSAEAAALALRTHAQVCLLPDGDELADGIAAVLRWSDSETQHDSAPSMPGHGERPGWAGREGKTSDFANEP</sequence>
<dbReference type="EMBL" id="JAROAV010000028">
    <property type="protein sequence ID" value="MDF8264838.1"/>
    <property type="molecule type" value="Genomic_DNA"/>
</dbReference>
<protein>
    <submittedName>
        <fullName evidence="2">Vms1/Ankzf1 family peptidyl-tRNA hydrolase</fullName>
    </submittedName>
</protein>
<proteinExistence type="predicted"/>
<feature type="region of interest" description="Disordered" evidence="1">
    <location>
        <begin position="342"/>
        <end position="376"/>
    </location>
</feature>
<keyword evidence="3" id="KW-1185">Reference proteome</keyword>
<gene>
    <name evidence="2" type="ORF">P4R38_11335</name>
</gene>
<accession>A0ABT6C8I5</accession>
<dbReference type="Pfam" id="PF18844">
    <property type="entry name" value="baeRF_family2"/>
    <property type="match status" value="1"/>
</dbReference>
<keyword evidence="2" id="KW-0378">Hydrolase</keyword>
<evidence type="ECO:0000313" key="2">
    <source>
        <dbReference type="EMBL" id="MDF8264838.1"/>
    </source>
</evidence>
<organism evidence="2 3">
    <name type="scientific">Luteipulveratus flavus</name>
    <dbReference type="NCBI Taxonomy" id="3031728"/>
    <lineage>
        <taxon>Bacteria</taxon>
        <taxon>Bacillati</taxon>
        <taxon>Actinomycetota</taxon>
        <taxon>Actinomycetes</taxon>
        <taxon>Micrococcales</taxon>
        <taxon>Dermacoccaceae</taxon>
        <taxon>Luteipulveratus</taxon>
    </lineage>
</organism>
<reference evidence="2 3" key="1">
    <citation type="submission" date="2023-03" db="EMBL/GenBank/DDBJ databases">
        <title>YIM 133296 draft genome.</title>
        <authorList>
            <person name="Xiong L."/>
        </authorList>
    </citation>
    <scope>NUCLEOTIDE SEQUENCE [LARGE SCALE GENOMIC DNA]</scope>
    <source>
        <strain evidence="2 3">YIM 133296</strain>
    </source>
</reference>
<evidence type="ECO:0000313" key="3">
    <source>
        <dbReference type="Proteomes" id="UP001528912"/>
    </source>
</evidence>
<dbReference type="RefSeq" id="WP_277192217.1">
    <property type="nucleotide sequence ID" value="NZ_JAROAV010000028.1"/>
</dbReference>
<comment type="caution">
    <text evidence="2">The sequence shown here is derived from an EMBL/GenBank/DDBJ whole genome shotgun (WGS) entry which is preliminary data.</text>
</comment>
<dbReference type="Proteomes" id="UP001528912">
    <property type="component" value="Unassembled WGS sequence"/>
</dbReference>
<dbReference type="InterPro" id="IPR040701">
    <property type="entry name" value="Bact_RF_family2"/>
</dbReference>
<dbReference type="GO" id="GO:0016787">
    <property type="term" value="F:hydrolase activity"/>
    <property type="evidence" value="ECO:0007669"/>
    <property type="project" value="UniProtKB-KW"/>
</dbReference>
<evidence type="ECO:0000256" key="1">
    <source>
        <dbReference type="SAM" id="MobiDB-lite"/>
    </source>
</evidence>
<name>A0ABT6C8I5_9MICO</name>
<dbReference type="InterPro" id="IPR042226">
    <property type="entry name" value="eFR1_2_sf"/>
</dbReference>